<dbReference type="PRINTS" id="PR00364">
    <property type="entry name" value="DISEASERSIST"/>
</dbReference>
<dbReference type="Gene3D" id="1.10.8.430">
    <property type="entry name" value="Helical domain of apoptotic protease-activating factors"/>
    <property type="match status" value="1"/>
</dbReference>
<dbReference type="GO" id="GO:0006952">
    <property type="term" value="P:defense response"/>
    <property type="evidence" value="ECO:0007669"/>
    <property type="project" value="UniProtKB-KW"/>
</dbReference>
<dbReference type="InterPro" id="IPR001611">
    <property type="entry name" value="Leu-rich_rpt"/>
</dbReference>
<dbReference type="Gene3D" id="3.80.10.10">
    <property type="entry name" value="Ribonuclease Inhibitor"/>
    <property type="match status" value="1"/>
</dbReference>
<gene>
    <name evidence="3" type="ORF">G4B88_027685</name>
</gene>
<evidence type="ECO:0000259" key="2">
    <source>
        <dbReference type="Pfam" id="PF00931"/>
    </source>
</evidence>
<organism evidence="3 4">
    <name type="scientific">Cannabis sativa</name>
    <name type="common">Hemp</name>
    <name type="synonym">Marijuana</name>
    <dbReference type="NCBI Taxonomy" id="3483"/>
    <lineage>
        <taxon>Eukaryota</taxon>
        <taxon>Viridiplantae</taxon>
        <taxon>Streptophyta</taxon>
        <taxon>Embryophyta</taxon>
        <taxon>Tracheophyta</taxon>
        <taxon>Spermatophyta</taxon>
        <taxon>Magnoliopsida</taxon>
        <taxon>eudicotyledons</taxon>
        <taxon>Gunneridae</taxon>
        <taxon>Pentapetalae</taxon>
        <taxon>rosids</taxon>
        <taxon>fabids</taxon>
        <taxon>Rosales</taxon>
        <taxon>Cannabaceae</taxon>
        <taxon>Cannabis</taxon>
    </lineage>
</organism>
<dbReference type="PANTHER" id="PTHR36766:SF40">
    <property type="entry name" value="DISEASE RESISTANCE PROTEIN RGA3"/>
    <property type="match status" value="1"/>
</dbReference>
<evidence type="ECO:0000256" key="1">
    <source>
        <dbReference type="ARBA" id="ARBA00022821"/>
    </source>
</evidence>
<dbReference type="Gene3D" id="3.40.50.300">
    <property type="entry name" value="P-loop containing nucleotide triphosphate hydrolases"/>
    <property type="match status" value="1"/>
</dbReference>
<name>A0A7J6ES12_CANSA</name>
<dbReference type="Pfam" id="PF00560">
    <property type="entry name" value="LRR_1"/>
    <property type="match status" value="1"/>
</dbReference>
<dbReference type="Proteomes" id="UP000583929">
    <property type="component" value="Unassembled WGS sequence"/>
</dbReference>
<dbReference type="InterPro" id="IPR032675">
    <property type="entry name" value="LRR_dom_sf"/>
</dbReference>
<sequence>MRKSKTISNKRFGCVSDHFDLKLIVRKIIESARGDSNVGDLGMEPLLKKLGEVLGGKRYFLVLDDIWEENRNKLLEDENVGRVIVTTRSENIAKFLTTKQPPIDWMAFEDGSQEVDYSTIVQTGKEIVKRCKGIPLAIKTIGNILHGIRGIILRCHNIKLYGYTLFGFEQFKLEDNIKFYWQVETLEIFRPFTELLSQVTSQFNYEFGDLQTLKLNNCLNLKELPREFEKLINLRHLELSHCLVKLTKLRYLDLSWNESLLSLPDSINDLLNLQTLKLNRCSMLKELSKDIGKLINLRHLEISDCHNWSICQVDWAS</sequence>
<dbReference type="InterPro" id="IPR002182">
    <property type="entry name" value="NB-ARC"/>
</dbReference>
<dbReference type="SUPFAM" id="SSF52540">
    <property type="entry name" value="P-loop containing nucleoside triphosphate hydrolases"/>
    <property type="match status" value="1"/>
</dbReference>
<evidence type="ECO:0000313" key="3">
    <source>
        <dbReference type="EMBL" id="KAF4361145.1"/>
    </source>
</evidence>
<proteinExistence type="predicted"/>
<evidence type="ECO:0000313" key="4">
    <source>
        <dbReference type="Proteomes" id="UP000583929"/>
    </source>
</evidence>
<dbReference type="PANTHER" id="PTHR36766">
    <property type="entry name" value="PLANT BROAD-SPECTRUM MILDEW RESISTANCE PROTEIN RPW8"/>
    <property type="match status" value="1"/>
</dbReference>
<keyword evidence="1" id="KW-0611">Plant defense</keyword>
<dbReference type="InterPro" id="IPR042197">
    <property type="entry name" value="Apaf_helical"/>
</dbReference>
<dbReference type="AlphaFoldDB" id="A0A7J6ES12"/>
<protein>
    <recommendedName>
        <fullName evidence="2">NB-ARC domain-containing protein</fullName>
    </recommendedName>
</protein>
<accession>A0A7J6ES12</accession>
<dbReference type="Pfam" id="PF00931">
    <property type="entry name" value="NB-ARC"/>
    <property type="match status" value="1"/>
</dbReference>
<reference evidence="3 4" key="1">
    <citation type="journal article" date="2020" name="bioRxiv">
        <title>Sequence and annotation of 42 cannabis genomes reveals extensive copy number variation in cannabinoid synthesis and pathogen resistance genes.</title>
        <authorList>
            <person name="Mckernan K.J."/>
            <person name="Helbert Y."/>
            <person name="Kane L.T."/>
            <person name="Ebling H."/>
            <person name="Zhang L."/>
            <person name="Liu B."/>
            <person name="Eaton Z."/>
            <person name="Mclaughlin S."/>
            <person name="Kingan S."/>
            <person name="Baybayan P."/>
            <person name="Concepcion G."/>
            <person name="Jordan M."/>
            <person name="Riva A."/>
            <person name="Barbazuk W."/>
            <person name="Harkins T."/>
        </authorList>
    </citation>
    <scope>NUCLEOTIDE SEQUENCE [LARGE SCALE GENOMIC DNA]</scope>
    <source>
        <strain evidence="4">cv. Jamaican Lion 4</strain>
        <tissue evidence="3">Leaf</tissue>
    </source>
</reference>
<feature type="domain" description="NB-ARC" evidence="2">
    <location>
        <begin position="15"/>
        <end position="103"/>
    </location>
</feature>
<dbReference type="GO" id="GO:0043531">
    <property type="term" value="F:ADP binding"/>
    <property type="evidence" value="ECO:0007669"/>
    <property type="project" value="InterPro"/>
</dbReference>
<dbReference type="EMBL" id="JAATIQ010000334">
    <property type="protein sequence ID" value="KAF4361145.1"/>
    <property type="molecule type" value="Genomic_DNA"/>
</dbReference>
<comment type="caution">
    <text evidence="3">The sequence shown here is derived from an EMBL/GenBank/DDBJ whole genome shotgun (WGS) entry which is preliminary data.</text>
</comment>
<keyword evidence="4" id="KW-1185">Reference proteome</keyword>
<dbReference type="SUPFAM" id="SSF52058">
    <property type="entry name" value="L domain-like"/>
    <property type="match status" value="1"/>
</dbReference>
<dbReference type="InterPro" id="IPR027417">
    <property type="entry name" value="P-loop_NTPase"/>
</dbReference>